<dbReference type="Proteomes" id="UP000660611">
    <property type="component" value="Unassembled WGS sequence"/>
</dbReference>
<evidence type="ECO:0000313" key="3">
    <source>
        <dbReference type="Proteomes" id="UP000660611"/>
    </source>
</evidence>
<dbReference type="EMBL" id="BONQ01000025">
    <property type="protein sequence ID" value="GIG43574.1"/>
    <property type="molecule type" value="Genomic_DNA"/>
</dbReference>
<feature type="compositionally biased region" description="Polar residues" evidence="1">
    <location>
        <begin position="35"/>
        <end position="49"/>
    </location>
</feature>
<organism evidence="2 3">
    <name type="scientific">Dactylosporangium siamense</name>
    <dbReference type="NCBI Taxonomy" id="685454"/>
    <lineage>
        <taxon>Bacteria</taxon>
        <taxon>Bacillati</taxon>
        <taxon>Actinomycetota</taxon>
        <taxon>Actinomycetes</taxon>
        <taxon>Micromonosporales</taxon>
        <taxon>Micromonosporaceae</taxon>
        <taxon>Dactylosporangium</taxon>
    </lineage>
</organism>
<feature type="compositionally biased region" description="Basic and acidic residues" evidence="1">
    <location>
        <begin position="106"/>
        <end position="117"/>
    </location>
</feature>
<dbReference type="AlphaFoldDB" id="A0A919PGL6"/>
<reference evidence="2" key="1">
    <citation type="submission" date="2021-01" db="EMBL/GenBank/DDBJ databases">
        <title>Whole genome shotgun sequence of Dactylosporangium siamense NBRC 106093.</title>
        <authorList>
            <person name="Komaki H."/>
            <person name="Tamura T."/>
        </authorList>
    </citation>
    <scope>NUCLEOTIDE SEQUENCE</scope>
    <source>
        <strain evidence="2">NBRC 106093</strain>
    </source>
</reference>
<proteinExistence type="predicted"/>
<sequence length="168" mass="18313">MNAPRGGIERREGECVSGRGAGRGASGDRAHGDTVKNNCKSGNGTTSRTDGLRIYRAGPERRRDARGGAANGRRRRTHRRDDRRGDRRHRTVHCGRWQGRGEAGAEDQRAEGERESSHATPQTAGGRNDVHESNMPLPGEGRNTGEVPGDLSHVRAKLVNAVAWPPWI</sequence>
<gene>
    <name evidence="2" type="ORF">Dsi01nite_016150</name>
</gene>
<evidence type="ECO:0000313" key="2">
    <source>
        <dbReference type="EMBL" id="GIG43574.1"/>
    </source>
</evidence>
<feature type="compositionally biased region" description="Basic and acidic residues" evidence="1">
    <location>
        <begin position="50"/>
        <end position="66"/>
    </location>
</feature>
<keyword evidence="3" id="KW-1185">Reference proteome</keyword>
<accession>A0A919PGL6</accession>
<evidence type="ECO:0000256" key="1">
    <source>
        <dbReference type="SAM" id="MobiDB-lite"/>
    </source>
</evidence>
<feature type="region of interest" description="Disordered" evidence="1">
    <location>
        <begin position="1"/>
        <end position="149"/>
    </location>
</feature>
<protein>
    <submittedName>
        <fullName evidence="2">Uncharacterized protein</fullName>
    </submittedName>
</protein>
<comment type="caution">
    <text evidence="2">The sequence shown here is derived from an EMBL/GenBank/DDBJ whole genome shotgun (WGS) entry which is preliminary data.</text>
</comment>
<name>A0A919PGL6_9ACTN</name>